<comment type="caution">
    <text evidence="1">The sequence shown here is derived from an EMBL/GenBank/DDBJ whole genome shotgun (WGS) entry which is preliminary data.</text>
</comment>
<organism evidence="1">
    <name type="scientific">Thermocrinis ruber</name>
    <dbReference type="NCBI Taxonomy" id="75906"/>
    <lineage>
        <taxon>Bacteria</taxon>
        <taxon>Pseudomonadati</taxon>
        <taxon>Aquificota</taxon>
        <taxon>Aquificia</taxon>
        <taxon>Aquificales</taxon>
        <taxon>Aquificaceae</taxon>
        <taxon>Thermocrinis</taxon>
    </lineage>
</organism>
<protein>
    <recommendedName>
        <fullName evidence="2">PilZ domain-containing protein</fullName>
    </recommendedName>
</protein>
<evidence type="ECO:0000313" key="1">
    <source>
        <dbReference type="EMBL" id="HHO73433.1"/>
    </source>
</evidence>
<accession>A0A7C5X052</accession>
<gene>
    <name evidence="1" type="ORF">ENN04_02205</name>
</gene>
<reference evidence="1" key="1">
    <citation type="journal article" date="2020" name="mSystems">
        <title>Genome- and Community-Level Interaction Insights into Carbon Utilization and Element Cycling Functions of Hydrothermarchaeota in Hydrothermal Sediment.</title>
        <authorList>
            <person name="Zhou Z."/>
            <person name="Liu Y."/>
            <person name="Xu W."/>
            <person name="Pan J."/>
            <person name="Luo Z.H."/>
            <person name="Li M."/>
        </authorList>
    </citation>
    <scope>NUCLEOTIDE SEQUENCE [LARGE SCALE GENOMIC DNA]</scope>
    <source>
        <strain evidence="1">SpSt-114</strain>
    </source>
</reference>
<dbReference type="AlphaFoldDB" id="A0A7C5X052"/>
<dbReference type="EMBL" id="DSAC01000025">
    <property type="protein sequence ID" value="HHO73433.1"/>
    <property type="molecule type" value="Genomic_DNA"/>
</dbReference>
<sequence>MDTAELLRNIKVGEKYEVITTWQGVPVRIKQKVKWISVPDRLVSFDFSDCKFKRAFSDEKVYVKLGELYLECDIFSNIRDELVLRVDMVSPPPPVVMREFVRVEPSESQPVYVSFYDGEECIVSVKAVDVSESGVGLMLSKEDVTRLLSMLNSAEGEAYHKTFSMVIELPEQGSISALGELKNILSKDEGIYFRLGFKIELKPADLKKLRSYIMKRQREILDKLKSL</sequence>
<dbReference type="Gene3D" id="2.40.10.220">
    <property type="entry name" value="predicted glycosyltransferase like domains"/>
    <property type="match status" value="1"/>
</dbReference>
<proteinExistence type="predicted"/>
<name>A0A7C5X052_9AQUI</name>
<evidence type="ECO:0008006" key="2">
    <source>
        <dbReference type="Google" id="ProtNLM"/>
    </source>
</evidence>